<dbReference type="EMBL" id="CP020809">
    <property type="protein sequence ID" value="ART70680.1"/>
    <property type="molecule type" value="Genomic_DNA"/>
</dbReference>
<gene>
    <name evidence="2" type="ORF">BTO20_20960</name>
</gene>
<evidence type="ECO:0000313" key="3">
    <source>
        <dbReference type="Proteomes" id="UP000195331"/>
    </source>
</evidence>
<name>A0A1Y0C643_9MYCO</name>
<accession>A0A1Y0C643</accession>
<dbReference type="Proteomes" id="UP000195331">
    <property type="component" value="Chromosome"/>
</dbReference>
<sequence length="71" mass="8091">MIDALIGEETDMDELIERLEKANATLLDMAEDAKRKSDYDNQWRLEAKAEGVRLALDYARTTVVVVDTYPT</sequence>
<proteinExistence type="predicted"/>
<feature type="coiled-coil region" evidence="1">
    <location>
        <begin position="5"/>
        <end position="36"/>
    </location>
</feature>
<protein>
    <submittedName>
        <fullName evidence="2">Uncharacterized protein</fullName>
    </submittedName>
</protein>
<keyword evidence="3" id="KW-1185">Reference proteome</keyword>
<reference evidence="2 3" key="1">
    <citation type="submission" date="2017-04" db="EMBL/GenBank/DDBJ databases">
        <title>Whole Genome Sequence of 1,4-Dioxane Degrading Bacterium Mycobacterium dioxanotrophicus PH-06.</title>
        <authorList>
            <person name="He Y."/>
        </authorList>
    </citation>
    <scope>NUCLEOTIDE SEQUENCE [LARGE SCALE GENOMIC DNA]</scope>
    <source>
        <strain evidence="2 3">PH-06</strain>
    </source>
</reference>
<evidence type="ECO:0000256" key="1">
    <source>
        <dbReference type="SAM" id="Coils"/>
    </source>
</evidence>
<dbReference type="AlphaFoldDB" id="A0A1Y0C643"/>
<keyword evidence="1" id="KW-0175">Coiled coil</keyword>
<evidence type="ECO:0000313" key="2">
    <source>
        <dbReference type="EMBL" id="ART70680.1"/>
    </source>
</evidence>
<organism evidence="2 3">
    <name type="scientific">Mycobacterium dioxanotrophicus</name>
    <dbReference type="NCBI Taxonomy" id="482462"/>
    <lineage>
        <taxon>Bacteria</taxon>
        <taxon>Bacillati</taxon>
        <taxon>Actinomycetota</taxon>
        <taxon>Actinomycetes</taxon>
        <taxon>Mycobacteriales</taxon>
        <taxon>Mycobacteriaceae</taxon>
        <taxon>Mycobacterium</taxon>
    </lineage>
</organism>
<dbReference type="RefSeq" id="WP_087078116.1">
    <property type="nucleotide sequence ID" value="NZ_CP020809.1"/>
</dbReference>
<dbReference type="KEGG" id="mdx:BTO20_20960"/>